<dbReference type="InterPro" id="IPR013708">
    <property type="entry name" value="Shikimate_DH-bd_N"/>
</dbReference>
<dbReference type="InterPro" id="IPR022893">
    <property type="entry name" value="Shikimate_DH_fam"/>
</dbReference>
<dbReference type="OrthoDB" id="204377at2759"/>
<dbReference type="PANTHER" id="PTHR21089:SF1">
    <property type="entry name" value="BIFUNCTIONAL 3-DEHYDROQUINATE DEHYDRATASE_SHIKIMATE DEHYDROGENASE, CHLOROPLASTIC"/>
    <property type="match status" value="1"/>
</dbReference>
<comment type="caution">
    <text evidence="2">The sequence shown here is derived from an EMBL/GenBank/DDBJ whole genome shotgun (WGS) entry which is preliminary data.</text>
</comment>
<accession>A0A0G2E079</accession>
<dbReference type="InterPro" id="IPR046346">
    <property type="entry name" value="Aminoacid_DH-like_N_sf"/>
</dbReference>
<feature type="domain" description="Shikimate dehydrogenase substrate binding N-terminal" evidence="1">
    <location>
        <begin position="18"/>
        <end position="69"/>
    </location>
</feature>
<dbReference type="EMBL" id="LCWF01000172">
    <property type="protein sequence ID" value="KKY15791.1"/>
    <property type="molecule type" value="Genomic_DNA"/>
</dbReference>
<dbReference type="Proteomes" id="UP000053317">
    <property type="component" value="Unassembled WGS sequence"/>
</dbReference>
<dbReference type="Pfam" id="PF08501">
    <property type="entry name" value="Shikimate_dh_N"/>
    <property type="match status" value="1"/>
</dbReference>
<dbReference type="GO" id="GO:0004764">
    <property type="term" value="F:shikimate 3-dehydrogenase (NADP+) activity"/>
    <property type="evidence" value="ECO:0007669"/>
    <property type="project" value="InterPro"/>
</dbReference>
<evidence type="ECO:0000313" key="3">
    <source>
        <dbReference type="Proteomes" id="UP000053317"/>
    </source>
</evidence>
<dbReference type="PANTHER" id="PTHR21089">
    <property type="entry name" value="SHIKIMATE DEHYDROGENASE"/>
    <property type="match status" value="1"/>
</dbReference>
<evidence type="ECO:0000313" key="2">
    <source>
        <dbReference type="EMBL" id="KKY15791.1"/>
    </source>
</evidence>
<dbReference type="Gene3D" id="3.40.50.10860">
    <property type="entry name" value="Leucine Dehydrogenase, chain A, domain 1"/>
    <property type="match status" value="2"/>
</dbReference>
<dbReference type="InterPro" id="IPR036291">
    <property type="entry name" value="NAD(P)-bd_dom_sf"/>
</dbReference>
<dbReference type="GO" id="GO:0009423">
    <property type="term" value="P:chorismate biosynthetic process"/>
    <property type="evidence" value="ECO:0007669"/>
    <property type="project" value="TreeGrafter"/>
</dbReference>
<organism evidence="2 3">
    <name type="scientific">Phaeomoniella chlamydospora</name>
    <name type="common">Phaeoacremonium chlamydosporum</name>
    <dbReference type="NCBI Taxonomy" id="158046"/>
    <lineage>
        <taxon>Eukaryota</taxon>
        <taxon>Fungi</taxon>
        <taxon>Dikarya</taxon>
        <taxon>Ascomycota</taxon>
        <taxon>Pezizomycotina</taxon>
        <taxon>Eurotiomycetes</taxon>
        <taxon>Chaetothyriomycetidae</taxon>
        <taxon>Phaeomoniellales</taxon>
        <taxon>Phaeomoniellaceae</taxon>
        <taxon>Phaeomoniella</taxon>
    </lineage>
</organism>
<keyword evidence="3" id="KW-1185">Reference proteome</keyword>
<gene>
    <name evidence="2" type="ORF">UCRPC4_g06109</name>
</gene>
<sequence length="197" mass="21879">MGSQSSPAIENLDGVSFLVGHPIAHSLSPVLHNAFYTNLSRNWDLLLYETKDLEGAMQYLRSEPKLYGLVGQEWGTEVYHVQSVEQAKGLPSPAAIVNAVPDFPPVTEQEKTTRNIMEHFLDRADKGTMLEMCYHPNIITGVFKLGQAKGWTVVPGTEAMVWQGVEQARLWTGLPISEIPVRQAREAVQKALATRSH</sequence>
<dbReference type="AlphaFoldDB" id="A0A0G2E079"/>
<dbReference type="Gene3D" id="3.40.50.720">
    <property type="entry name" value="NAD(P)-binding Rossmann-like Domain"/>
    <property type="match status" value="1"/>
</dbReference>
<name>A0A0G2E079_PHACM</name>
<dbReference type="GO" id="GO:0019632">
    <property type="term" value="P:shikimate metabolic process"/>
    <property type="evidence" value="ECO:0007669"/>
    <property type="project" value="TreeGrafter"/>
</dbReference>
<reference evidence="2 3" key="1">
    <citation type="submission" date="2015-05" db="EMBL/GenBank/DDBJ databases">
        <title>Distinctive expansion of gene families associated with plant cell wall degradation and secondary metabolism in the genomes of grapevine trunk pathogens.</title>
        <authorList>
            <person name="Lawrence D.P."/>
            <person name="Travadon R."/>
            <person name="Rolshausen P.E."/>
            <person name="Baumgartner K."/>
        </authorList>
    </citation>
    <scope>NUCLEOTIDE SEQUENCE [LARGE SCALE GENOMIC DNA]</scope>
    <source>
        <strain evidence="2">UCRPC4</strain>
    </source>
</reference>
<protein>
    <submittedName>
        <fullName evidence="2">Putative quinate dehydrogenase</fullName>
    </submittedName>
</protein>
<proteinExistence type="predicted"/>
<dbReference type="SUPFAM" id="SSF51735">
    <property type="entry name" value="NAD(P)-binding Rossmann-fold domains"/>
    <property type="match status" value="1"/>
</dbReference>
<reference evidence="2 3" key="2">
    <citation type="submission" date="2015-05" db="EMBL/GenBank/DDBJ databases">
        <authorList>
            <person name="Morales-Cruz A."/>
            <person name="Amrine K.C."/>
            <person name="Cantu D."/>
        </authorList>
    </citation>
    <scope>NUCLEOTIDE SEQUENCE [LARGE SCALE GENOMIC DNA]</scope>
    <source>
        <strain evidence="2">UCRPC4</strain>
    </source>
</reference>
<dbReference type="SUPFAM" id="SSF53223">
    <property type="entry name" value="Aminoacid dehydrogenase-like, N-terminal domain"/>
    <property type="match status" value="1"/>
</dbReference>
<evidence type="ECO:0000259" key="1">
    <source>
        <dbReference type="Pfam" id="PF08501"/>
    </source>
</evidence>